<sequence>MFRYVVILGILILSCKSKQKALPESNNNDAQDMIVIIEDSYFPTEEPFNLKIDDQKSLNNFFSKLNRTRKPGISVPIVDFKEYSIIISCVGEQKDVDRIELLRKSETDNSIEIEIVFFENKDSQDFLFYPFAIYKLAKTNKKIIFK</sequence>
<dbReference type="Proteomes" id="UP001250662">
    <property type="component" value="Unassembled WGS sequence"/>
</dbReference>
<protein>
    <recommendedName>
        <fullName evidence="3">PrcB C-terminal domain-containing protein</fullName>
    </recommendedName>
</protein>
<organism evidence="1 2">
    <name type="scientific">Croceitalea vernalis</name>
    <dbReference type="NCBI Taxonomy" id="3075599"/>
    <lineage>
        <taxon>Bacteria</taxon>
        <taxon>Pseudomonadati</taxon>
        <taxon>Bacteroidota</taxon>
        <taxon>Flavobacteriia</taxon>
        <taxon>Flavobacteriales</taxon>
        <taxon>Flavobacteriaceae</taxon>
        <taxon>Croceitalea</taxon>
    </lineage>
</organism>
<dbReference type="EMBL" id="JAVRHU010000004">
    <property type="protein sequence ID" value="MDT0622654.1"/>
    <property type="molecule type" value="Genomic_DNA"/>
</dbReference>
<proteinExistence type="predicted"/>
<dbReference type="PROSITE" id="PS51257">
    <property type="entry name" value="PROKAR_LIPOPROTEIN"/>
    <property type="match status" value="1"/>
</dbReference>
<comment type="caution">
    <text evidence="1">The sequence shown here is derived from an EMBL/GenBank/DDBJ whole genome shotgun (WGS) entry which is preliminary data.</text>
</comment>
<name>A0ABU3BKF8_9FLAO</name>
<evidence type="ECO:0000313" key="1">
    <source>
        <dbReference type="EMBL" id="MDT0622654.1"/>
    </source>
</evidence>
<evidence type="ECO:0008006" key="3">
    <source>
        <dbReference type="Google" id="ProtNLM"/>
    </source>
</evidence>
<gene>
    <name evidence="1" type="ORF">RM520_13575</name>
</gene>
<reference evidence="1 2" key="1">
    <citation type="submission" date="2023-09" db="EMBL/GenBank/DDBJ databases">
        <authorList>
            <person name="Rey-Velasco X."/>
        </authorList>
    </citation>
    <scope>NUCLEOTIDE SEQUENCE [LARGE SCALE GENOMIC DNA]</scope>
    <source>
        <strain evidence="1 2">P007</strain>
    </source>
</reference>
<accession>A0ABU3BKF8</accession>
<dbReference type="RefSeq" id="WP_311386385.1">
    <property type="nucleotide sequence ID" value="NZ_JAVRHU010000004.1"/>
</dbReference>
<evidence type="ECO:0000313" key="2">
    <source>
        <dbReference type="Proteomes" id="UP001250662"/>
    </source>
</evidence>
<keyword evidence="2" id="KW-1185">Reference proteome</keyword>